<dbReference type="PANTHER" id="PTHR22939:SF129">
    <property type="entry name" value="SERINE PROTEASE HTRA2, MITOCHONDRIAL"/>
    <property type="match status" value="1"/>
</dbReference>
<sequence length="523" mass="54474">MNHRVSKRSKLRAALLAAPLTVAATGALIAAAPATHVETETATASAAAPVLRSESIGVANALSDAFRDVATHVLPSVVAIENRPDMSWQSAKPPIPESGQSLGQENPFKGTPFEDMFRNQEFGQRGGQTPGPMTPRQSPRSQAGIGSGVIIDSAGIVLTNNHVVEGGGTVIIKTQDGREFVATEVLTDPQTDIAVVKFDGDSSLVAAKIGDSDAMEVGDWVVALGQPFGLESTVTAGIVSAKNRGIGITDRENFIQTDAAINPGNSGGPLVNLRGEVIGINTAISSRGGGNNGVGFAVPSNLAHWVSDQLVDHGLVKRSYLGVSIQPVNYELSTQLGVAPKSGVVVTNVFPKTPAAKSGLKTGDVIVNFGGIHVTTPQQLQLAVERSPIGKTLTVDVVRDGKSIELSYEAEVAPNQFGASTKSAEKSDGVKMQSLGLEISELSADVAKQLGMESQSGVVITRVQEGSAAAESGLEPGMVIVQVNRQDVSNPGEFERRIAEDSDGSVLLLVRSEQGSRFVVVQN</sequence>
<evidence type="ECO:0000256" key="1">
    <source>
        <dbReference type="ARBA" id="ARBA00004418"/>
    </source>
</evidence>
<dbReference type="Pfam" id="PF13180">
    <property type="entry name" value="PDZ_2"/>
    <property type="match status" value="1"/>
</dbReference>
<keyword evidence="6" id="KW-0574">Periplasm</keyword>
<dbReference type="Proteomes" id="UP001416858">
    <property type="component" value="Unassembled WGS sequence"/>
</dbReference>
<evidence type="ECO:0000256" key="6">
    <source>
        <dbReference type="ARBA" id="ARBA00022764"/>
    </source>
</evidence>
<dbReference type="SUPFAM" id="SSF50494">
    <property type="entry name" value="Trypsin-like serine proteases"/>
    <property type="match status" value="1"/>
</dbReference>
<feature type="region of interest" description="Disordered" evidence="9">
    <location>
        <begin position="86"/>
        <end position="143"/>
    </location>
</feature>
<evidence type="ECO:0000259" key="11">
    <source>
        <dbReference type="PROSITE" id="PS50106"/>
    </source>
</evidence>
<dbReference type="InterPro" id="IPR009003">
    <property type="entry name" value="Peptidase_S1_PA"/>
</dbReference>
<comment type="caution">
    <text evidence="12">The sequence shown here is derived from an EMBL/GenBank/DDBJ whole genome shotgun (WGS) entry which is preliminary data.</text>
</comment>
<dbReference type="InterPro" id="IPR001478">
    <property type="entry name" value="PDZ"/>
</dbReference>
<dbReference type="SUPFAM" id="SSF50156">
    <property type="entry name" value="PDZ domain-like"/>
    <property type="match status" value="2"/>
</dbReference>
<protein>
    <submittedName>
        <fullName evidence="12">Periplasmic serine endoprotease DegP</fullName>
    </submittedName>
</protein>
<evidence type="ECO:0000313" key="13">
    <source>
        <dbReference type="Proteomes" id="UP001416858"/>
    </source>
</evidence>
<evidence type="ECO:0000256" key="7">
    <source>
        <dbReference type="ARBA" id="ARBA00022801"/>
    </source>
</evidence>
<comment type="similarity">
    <text evidence="2">Belongs to the peptidase S1C family.</text>
</comment>
<dbReference type="InterPro" id="IPR011782">
    <property type="entry name" value="Pept_S1C_Do"/>
</dbReference>
<feature type="signal peptide" evidence="10">
    <location>
        <begin position="1"/>
        <end position="23"/>
    </location>
</feature>
<dbReference type="PROSITE" id="PS50106">
    <property type="entry name" value="PDZ"/>
    <property type="match status" value="2"/>
</dbReference>
<dbReference type="Pfam" id="PF17820">
    <property type="entry name" value="PDZ_6"/>
    <property type="match status" value="1"/>
</dbReference>
<dbReference type="InterPro" id="IPR036034">
    <property type="entry name" value="PDZ_sf"/>
</dbReference>
<dbReference type="InterPro" id="IPR041489">
    <property type="entry name" value="PDZ_6"/>
</dbReference>
<name>A0ABP9W0I1_9BACT</name>
<gene>
    <name evidence="12" type="primary">degP</name>
    <name evidence="12" type="ORF">Rcae01_05510</name>
</gene>
<dbReference type="SMART" id="SM00228">
    <property type="entry name" value="PDZ"/>
    <property type="match status" value="2"/>
</dbReference>
<organism evidence="12 13">
    <name type="scientific">Novipirellula caenicola</name>
    <dbReference type="NCBI Taxonomy" id="1536901"/>
    <lineage>
        <taxon>Bacteria</taxon>
        <taxon>Pseudomonadati</taxon>
        <taxon>Planctomycetota</taxon>
        <taxon>Planctomycetia</taxon>
        <taxon>Pirellulales</taxon>
        <taxon>Pirellulaceae</taxon>
        <taxon>Novipirellula</taxon>
    </lineage>
</organism>
<evidence type="ECO:0000256" key="4">
    <source>
        <dbReference type="ARBA" id="ARBA00022729"/>
    </source>
</evidence>
<evidence type="ECO:0000256" key="8">
    <source>
        <dbReference type="ARBA" id="ARBA00022825"/>
    </source>
</evidence>
<dbReference type="InterPro" id="IPR001940">
    <property type="entry name" value="Peptidase_S1C"/>
</dbReference>
<keyword evidence="13" id="KW-1185">Reference proteome</keyword>
<accession>A0ABP9W0I1</accession>
<keyword evidence="7" id="KW-0378">Hydrolase</keyword>
<feature type="chain" id="PRO_5046932451" evidence="10">
    <location>
        <begin position="24"/>
        <end position="523"/>
    </location>
</feature>
<evidence type="ECO:0000256" key="10">
    <source>
        <dbReference type="SAM" id="SignalP"/>
    </source>
</evidence>
<evidence type="ECO:0000256" key="5">
    <source>
        <dbReference type="ARBA" id="ARBA00022737"/>
    </source>
</evidence>
<feature type="domain" description="PDZ" evidence="11">
    <location>
        <begin position="421"/>
        <end position="490"/>
    </location>
</feature>
<dbReference type="PANTHER" id="PTHR22939">
    <property type="entry name" value="SERINE PROTEASE FAMILY S1C HTRA-RELATED"/>
    <property type="match status" value="1"/>
</dbReference>
<dbReference type="Gene3D" id="2.40.10.120">
    <property type="match status" value="1"/>
</dbReference>
<comment type="subcellular location">
    <subcellularLocation>
        <location evidence="1">Periplasm</location>
    </subcellularLocation>
</comment>
<dbReference type="EMBL" id="BAABRO010000018">
    <property type="protein sequence ID" value="GAA5510005.1"/>
    <property type="molecule type" value="Genomic_DNA"/>
</dbReference>
<evidence type="ECO:0000256" key="2">
    <source>
        <dbReference type="ARBA" id="ARBA00010541"/>
    </source>
</evidence>
<keyword evidence="3" id="KW-0645">Protease</keyword>
<dbReference type="NCBIfam" id="TIGR02037">
    <property type="entry name" value="degP_htrA_DO"/>
    <property type="match status" value="1"/>
</dbReference>
<dbReference type="RefSeq" id="WP_345687563.1">
    <property type="nucleotide sequence ID" value="NZ_BAABRO010000018.1"/>
</dbReference>
<dbReference type="Gene3D" id="2.30.42.10">
    <property type="match status" value="2"/>
</dbReference>
<dbReference type="PRINTS" id="PR00834">
    <property type="entry name" value="PROTEASES2C"/>
</dbReference>
<feature type="domain" description="PDZ" evidence="11">
    <location>
        <begin position="322"/>
        <end position="401"/>
    </location>
</feature>
<keyword evidence="8" id="KW-0720">Serine protease</keyword>
<evidence type="ECO:0000256" key="9">
    <source>
        <dbReference type="SAM" id="MobiDB-lite"/>
    </source>
</evidence>
<keyword evidence="4 10" id="KW-0732">Signal</keyword>
<keyword evidence="5" id="KW-0677">Repeat</keyword>
<dbReference type="Pfam" id="PF13365">
    <property type="entry name" value="Trypsin_2"/>
    <property type="match status" value="1"/>
</dbReference>
<proteinExistence type="inferred from homology"/>
<evidence type="ECO:0000313" key="12">
    <source>
        <dbReference type="EMBL" id="GAA5510005.1"/>
    </source>
</evidence>
<reference evidence="12 13" key="1">
    <citation type="submission" date="2024-02" db="EMBL/GenBank/DDBJ databases">
        <title>Rhodopirellula caenicola NBRC 110016.</title>
        <authorList>
            <person name="Ichikawa N."/>
            <person name="Katano-Makiyama Y."/>
            <person name="Hidaka K."/>
        </authorList>
    </citation>
    <scope>NUCLEOTIDE SEQUENCE [LARGE SCALE GENOMIC DNA]</scope>
    <source>
        <strain evidence="12 13">NBRC 110016</strain>
    </source>
</reference>
<evidence type="ECO:0000256" key="3">
    <source>
        <dbReference type="ARBA" id="ARBA00022670"/>
    </source>
</evidence>